<dbReference type="CDD" id="cd16145">
    <property type="entry name" value="ARS_like"/>
    <property type="match status" value="1"/>
</dbReference>
<keyword evidence="2" id="KW-0732">Signal</keyword>
<protein>
    <submittedName>
        <fullName evidence="4">Arylsulfatase</fullName>
        <ecNumber evidence="4">3.1.6.1</ecNumber>
    </submittedName>
</protein>
<feature type="signal peptide" evidence="2">
    <location>
        <begin position="1"/>
        <end position="22"/>
    </location>
</feature>
<dbReference type="SUPFAM" id="SSF53649">
    <property type="entry name" value="Alkaline phosphatase-like"/>
    <property type="match status" value="1"/>
</dbReference>
<dbReference type="Gene3D" id="3.40.720.10">
    <property type="entry name" value="Alkaline Phosphatase, subunit A"/>
    <property type="match status" value="1"/>
</dbReference>
<evidence type="ECO:0000256" key="2">
    <source>
        <dbReference type="SAM" id="SignalP"/>
    </source>
</evidence>
<dbReference type="Pfam" id="PF00884">
    <property type="entry name" value="Sulfatase"/>
    <property type="match status" value="1"/>
</dbReference>
<comment type="caution">
    <text evidence="4">The sequence shown here is derived from an EMBL/GenBank/DDBJ whole genome shotgun (WGS) entry which is preliminary data.</text>
</comment>
<dbReference type="InterPro" id="IPR000917">
    <property type="entry name" value="Sulfatase_N"/>
</dbReference>
<evidence type="ECO:0000313" key="5">
    <source>
        <dbReference type="Proteomes" id="UP000316213"/>
    </source>
</evidence>
<feature type="region of interest" description="Disordered" evidence="1">
    <location>
        <begin position="307"/>
        <end position="326"/>
    </location>
</feature>
<feature type="domain" description="Sulfatase N-terminal" evidence="3">
    <location>
        <begin position="27"/>
        <end position="376"/>
    </location>
</feature>
<sequence length="483" mass="53267" precursor="true">MKRNFFLLSLCCWIFVSSSTSAQSPRPNIVFILVDDLGYGDLGCYGQELIQTPRLDQMAAEGIRFTDFYAGNTVCAPSRSVLMTGQHMGHTHVRGNAGGPDMSAQSLRDEDVTVAEVLKSAGYQTGLCGKWGLGDEAPGGREGLPRRQGFDFFYGYLNQVHAHNYYPEFLWRNEQRAELGNVVQRVDGSYGGFSGGWATQKIAYSHDLIATEALEFIQTNASTEPDRKPFFLYLSLTIPHANNEATKGVGDGQEVPDYGIYADKEWPNQDKGQAAMISRMDADVGRILDLLSELGVEKDTVVMFSSDNGPHNEGGHNPERFDPNGPLRGMKRDLSEGGIRVPLIVRWPGTTPAGTTSDHVGYFGDLMATAAELAGATPPANIDSISFVPTISGRPERQQTHDYLYWEFYEQGGKQAVRSGNWKAIRMPWMTGKTQLFDLSQDIGEAHDVANEHPGVVEAMEARMAEAHQPHPNWEPRGKSPRS</sequence>
<dbReference type="Gene3D" id="3.30.1120.10">
    <property type="match status" value="1"/>
</dbReference>
<dbReference type="PANTHER" id="PTHR43751:SF3">
    <property type="entry name" value="SULFATASE N-TERMINAL DOMAIN-CONTAINING PROTEIN"/>
    <property type="match status" value="1"/>
</dbReference>
<evidence type="ECO:0000259" key="3">
    <source>
        <dbReference type="Pfam" id="PF00884"/>
    </source>
</evidence>
<reference evidence="4 5" key="1">
    <citation type="submission" date="2019-02" db="EMBL/GenBank/DDBJ databases">
        <title>Deep-cultivation of Planctomycetes and their phenomic and genomic characterization uncovers novel biology.</title>
        <authorList>
            <person name="Wiegand S."/>
            <person name="Jogler M."/>
            <person name="Boedeker C."/>
            <person name="Pinto D."/>
            <person name="Vollmers J."/>
            <person name="Rivas-Marin E."/>
            <person name="Kohn T."/>
            <person name="Peeters S.H."/>
            <person name="Heuer A."/>
            <person name="Rast P."/>
            <person name="Oberbeckmann S."/>
            <person name="Bunk B."/>
            <person name="Jeske O."/>
            <person name="Meyerdierks A."/>
            <person name="Storesund J.E."/>
            <person name="Kallscheuer N."/>
            <person name="Luecker S."/>
            <person name="Lage O.M."/>
            <person name="Pohl T."/>
            <person name="Merkel B.J."/>
            <person name="Hornburger P."/>
            <person name="Mueller R.-W."/>
            <person name="Bruemmer F."/>
            <person name="Labrenz M."/>
            <person name="Spormann A.M."/>
            <person name="Op Den Camp H."/>
            <person name="Overmann J."/>
            <person name="Amann R."/>
            <person name="Jetten M.S.M."/>
            <person name="Mascher T."/>
            <person name="Medema M.H."/>
            <person name="Devos D.P."/>
            <person name="Kaster A.-K."/>
            <person name="Ovreas L."/>
            <person name="Rohde M."/>
            <person name="Galperin M.Y."/>
            <person name="Jogler C."/>
        </authorList>
    </citation>
    <scope>NUCLEOTIDE SEQUENCE [LARGE SCALE GENOMIC DNA]</scope>
    <source>
        <strain evidence="4 5">Pla100</strain>
    </source>
</reference>
<evidence type="ECO:0000256" key="1">
    <source>
        <dbReference type="SAM" id="MobiDB-lite"/>
    </source>
</evidence>
<name>A0A5C6A6M5_9BACT</name>
<dbReference type="AlphaFoldDB" id="A0A5C6A6M5"/>
<dbReference type="EMBL" id="SJPM01000007">
    <property type="protein sequence ID" value="TWT95050.1"/>
    <property type="molecule type" value="Genomic_DNA"/>
</dbReference>
<dbReference type="GO" id="GO:0004065">
    <property type="term" value="F:arylsulfatase activity"/>
    <property type="evidence" value="ECO:0007669"/>
    <property type="project" value="UniProtKB-EC"/>
</dbReference>
<keyword evidence="4" id="KW-0378">Hydrolase</keyword>
<proteinExistence type="predicted"/>
<evidence type="ECO:0000313" key="4">
    <source>
        <dbReference type="EMBL" id="TWT95050.1"/>
    </source>
</evidence>
<keyword evidence="5" id="KW-1185">Reference proteome</keyword>
<dbReference type="PANTHER" id="PTHR43751">
    <property type="entry name" value="SULFATASE"/>
    <property type="match status" value="1"/>
</dbReference>
<dbReference type="EC" id="3.1.6.1" evidence="4"/>
<feature type="compositionally biased region" description="Basic and acidic residues" evidence="1">
    <location>
        <begin position="313"/>
        <end position="322"/>
    </location>
</feature>
<dbReference type="Proteomes" id="UP000316213">
    <property type="component" value="Unassembled WGS sequence"/>
</dbReference>
<dbReference type="OrthoDB" id="9783154at2"/>
<feature type="chain" id="PRO_5022749750" evidence="2">
    <location>
        <begin position="23"/>
        <end position="483"/>
    </location>
</feature>
<dbReference type="RefSeq" id="WP_146578995.1">
    <property type="nucleotide sequence ID" value="NZ_SJPM01000007.1"/>
</dbReference>
<dbReference type="InterPro" id="IPR052701">
    <property type="entry name" value="GAG_Ulvan_Degrading_Sulfatases"/>
</dbReference>
<organism evidence="4 5">
    <name type="scientific">Neorhodopirellula pilleata</name>
    <dbReference type="NCBI Taxonomy" id="2714738"/>
    <lineage>
        <taxon>Bacteria</taxon>
        <taxon>Pseudomonadati</taxon>
        <taxon>Planctomycetota</taxon>
        <taxon>Planctomycetia</taxon>
        <taxon>Pirellulales</taxon>
        <taxon>Pirellulaceae</taxon>
        <taxon>Neorhodopirellula</taxon>
    </lineage>
</organism>
<accession>A0A5C6A6M5</accession>
<gene>
    <name evidence="4" type="primary">atsA_49</name>
    <name evidence="4" type="ORF">Pla100_36290</name>
</gene>
<dbReference type="InterPro" id="IPR017850">
    <property type="entry name" value="Alkaline_phosphatase_core_sf"/>
</dbReference>